<gene>
    <name evidence="2" type="ORF">P8C59_007327</name>
</gene>
<feature type="compositionally biased region" description="Basic residues" evidence="1">
    <location>
        <begin position="57"/>
        <end position="66"/>
    </location>
</feature>
<comment type="caution">
    <text evidence="2">The sequence shown here is derived from an EMBL/GenBank/DDBJ whole genome shotgun (WGS) entry which is preliminary data.</text>
</comment>
<keyword evidence="3" id="KW-1185">Reference proteome</keyword>
<name>A0AAD9I8B3_9PEZI</name>
<proteinExistence type="predicted"/>
<feature type="compositionally biased region" description="Low complexity" evidence="1">
    <location>
        <begin position="39"/>
        <end position="56"/>
    </location>
</feature>
<evidence type="ECO:0000256" key="1">
    <source>
        <dbReference type="SAM" id="MobiDB-lite"/>
    </source>
</evidence>
<reference evidence="2" key="1">
    <citation type="journal article" date="2023" name="Mol. Plant Microbe Interact.">
        <title>Elucidating the Obligate Nature and Biological Capacity of an Invasive Fungal Corn Pathogen.</title>
        <authorList>
            <person name="MacCready J.S."/>
            <person name="Roggenkamp E.M."/>
            <person name="Gdanetz K."/>
            <person name="Chilvers M.I."/>
        </authorList>
    </citation>
    <scope>NUCLEOTIDE SEQUENCE</scope>
    <source>
        <strain evidence="2">PM02</strain>
    </source>
</reference>
<sequence length="171" mass="18028">MSLDKDLPQTPIQARAPNARAGLTDDAVPGDEPYIACPKRQSSRLSKLPLSSSPRSTHGRHARSRSSRSSLRSWGEYGSSGGAGWFEFELSPRASHEHIHRPSPARSASRTGSAGGGGIGHSRVYSSSSVPPPPPPPSSLGNEAPAAGGLSRWPLIREADIHTEDIPRGLG</sequence>
<protein>
    <submittedName>
        <fullName evidence="2">Uncharacterized protein</fullName>
    </submittedName>
</protein>
<evidence type="ECO:0000313" key="2">
    <source>
        <dbReference type="EMBL" id="KAK2073013.1"/>
    </source>
</evidence>
<feature type="region of interest" description="Disordered" evidence="1">
    <location>
        <begin position="1"/>
        <end position="78"/>
    </location>
</feature>
<evidence type="ECO:0000313" key="3">
    <source>
        <dbReference type="Proteomes" id="UP001217918"/>
    </source>
</evidence>
<accession>A0AAD9I8B3</accession>
<dbReference type="AlphaFoldDB" id="A0AAD9I8B3"/>
<dbReference type="EMBL" id="JAQQPM010000006">
    <property type="protein sequence ID" value="KAK2073013.1"/>
    <property type="molecule type" value="Genomic_DNA"/>
</dbReference>
<dbReference type="Proteomes" id="UP001217918">
    <property type="component" value="Unassembled WGS sequence"/>
</dbReference>
<organism evidence="2 3">
    <name type="scientific">Phyllachora maydis</name>
    <dbReference type="NCBI Taxonomy" id="1825666"/>
    <lineage>
        <taxon>Eukaryota</taxon>
        <taxon>Fungi</taxon>
        <taxon>Dikarya</taxon>
        <taxon>Ascomycota</taxon>
        <taxon>Pezizomycotina</taxon>
        <taxon>Sordariomycetes</taxon>
        <taxon>Sordariomycetidae</taxon>
        <taxon>Phyllachorales</taxon>
        <taxon>Phyllachoraceae</taxon>
        <taxon>Phyllachora</taxon>
    </lineage>
</organism>
<feature type="region of interest" description="Disordered" evidence="1">
    <location>
        <begin position="94"/>
        <end position="171"/>
    </location>
</feature>
<feature type="compositionally biased region" description="Basic and acidic residues" evidence="1">
    <location>
        <begin position="155"/>
        <end position="171"/>
    </location>
</feature>